<accession>A0ABR1KRZ0</accession>
<name>A0ABR1KRZ0_9PEZI</name>
<keyword evidence="3" id="KW-1185">Reference proteome</keyword>
<protein>
    <submittedName>
        <fullName evidence="2">Uncharacterized protein</fullName>
    </submittedName>
</protein>
<proteinExistence type="predicted"/>
<evidence type="ECO:0000313" key="2">
    <source>
        <dbReference type="EMBL" id="KAK7520305.1"/>
    </source>
</evidence>
<evidence type="ECO:0000313" key="3">
    <source>
        <dbReference type="Proteomes" id="UP001363622"/>
    </source>
</evidence>
<comment type="caution">
    <text evidence="2">The sequence shown here is derived from an EMBL/GenBank/DDBJ whole genome shotgun (WGS) entry which is preliminary data.</text>
</comment>
<sequence length="290" mass="31771">MLNFAAQPAVSEEKLAEAGFTPIITSPNPDEVVYIRHHEHQDRGSGAAASVSGPYTRAEAVSETRVSLLRLISVTASIFSAWSFLAYALAVHIRLTPHGNSTNISLSERFMTLIIWSVRDDSTTSPTVNNILIKIVANSSVPDQDVVTLDLSCRTLYGGRFAAIVYEIVRARVPLADMLQHFRQRSERANTRQAAHEPGATIQTSRPPSYDSLLLHGRSRGLLDTGFYIVGHVPGAGPLFLKVEARQPDDGGRWVVSGPWTLAEVYTEIDAGRCGLPDPELSEDDYSEEE</sequence>
<evidence type="ECO:0000256" key="1">
    <source>
        <dbReference type="SAM" id="MobiDB-lite"/>
    </source>
</evidence>
<feature type="region of interest" description="Disordered" evidence="1">
    <location>
        <begin position="188"/>
        <end position="207"/>
    </location>
</feature>
<dbReference type="EMBL" id="JBBPHU010000003">
    <property type="protein sequence ID" value="KAK7520305.1"/>
    <property type="molecule type" value="Genomic_DNA"/>
</dbReference>
<gene>
    <name evidence="2" type="ORF">IWZ03DRAFT_358393</name>
</gene>
<dbReference type="Proteomes" id="UP001363622">
    <property type="component" value="Unassembled WGS sequence"/>
</dbReference>
<reference evidence="2 3" key="1">
    <citation type="submission" date="2024-04" db="EMBL/GenBank/DDBJ databases">
        <title>Phyllosticta paracitricarpa is synonymous to the EU quarantine fungus P. citricarpa based on phylogenomic analyses.</title>
        <authorList>
            <consortium name="Lawrence Berkeley National Laboratory"/>
            <person name="Van Ingen-Buijs V.A."/>
            <person name="Van Westerhoven A.C."/>
            <person name="Haridas S."/>
            <person name="Skiadas P."/>
            <person name="Martin F."/>
            <person name="Groenewald J.Z."/>
            <person name="Crous P.W."/>
            <person name="Seidl M.F."/>
        </authorList>
    </citation>
    <scope>NUCLEOTIDE SEQUENCE [LARGE SCALE GENOMIC DNA]</scope>
    <source>
        <strain evidence="2 3">CBS 123371</strain>
    </source>
</reference>
<organism evidence="2 3">
    <name type="scientific">Phyllosticta citriasiana</name>
    <dbReference type="NCBI Taxonomy" id="595635"/>
    <lineage>
        <taxon>Eukaryota</taxon>
        <taxon>Fungi</taxon>
        <taxon>Dikarya</taxon>
        <taxon>Ascomycota</taxon>
        <taxon>Pezizomycotina</taxon>
        <taxon>Dothideomycetes</taxon>
        <taxon>Dothideomycetes incertae sedis</taxon>
        <taxon>Botryosphaeriales</taxon>
        <taxon>Phyllostictaceae</taxon>
        <taxon>Phyllosticta</taxon>
    </lineage>
</organism>